<dbReference type="EMBL" id="GADI01006201">
    <property type="protein sequence ID" value="JAA67607.1"/>
    <property type="molecule type" value="mRNA"/>
</dbReference>
<keyword evidence="2" id="KW-0964">Secreted</keyword>
<evidence type="ECO:0000256" key="5">
    <source>
        <dbReference type="ARBA" id="ARBA00034321"/>
    </source>
</evidence>
<evidence type="ECO:0000256" key="4">
    <source>
        <dbReference type="ARBA" id="ARBA00023180"/>
    </source>
</evidence>
<evidence type="ECO:0000256" key="1">
    <source>
        <dbReference type="ARBA" id="ARBA00004613"/>
    </source>
</evidence>
<accession>A0A0K8R8Z7</accession>
<feature type="chain" id="PRO_5005516631" evidence="6">
    <location>
        <begin position="20"/>
        <end position="167"/>
    </location>
</feature>
<evidence type="ECO:0000256" key="6">
    <source>
        <dbReference type="SAM" id="SignalP"/>
    </source>
</evidence>
<dbReference type="AlphaFoldDB" id="A0A0K8R8Z7"/>
<comment type="subcellular location">
    <subcellularLocation>
        <location evidence="1">Secreted</location>
    </subcellularLocation>
</comment>
<comment type="similarity">
    <text evidence="5">Belongs to the salp15 family.</text>
</comment>
<protein>
    <submittedName>
        <fullName evidence="7">Putative ixostatin</fullName>
    </submittedName>
</protein>
<name>A0A0K8R8Z7_IXORI</name>
<organism evidence="7">
    <name type="scientific">Ixodes ricinus</name>
    <name type="common">Common tick</name>
    <name type="synonym">Acarus ricinus</name>
    <dbReference type="NCBI Taxonomy" id="34613"/>
    <lineage>
        <taxon>Eukaryota</taxon>
        <taxon>Metazoa</taxon>
        <taxon>Ecdysozoa</taxon>
        <taxon>Arthropoda</taxon>
        <taxon>Chelicerata</taxon>
        <taxon>Arachnida</taxon>
        <taxon>Acari</taxon>
        <taxon>Parasitiformes</taxon>
        <taxon>Ixodida</taxon>
        <taxon>Ixodoidea</taxon>
        <taxon>Ixodidae</taxon>
        <taxon>Ixodinae</taxon>
        <taxon>Ixodes</taxon>
    </lineage>
</organism>
<dbReference type="GO" id="GO:0005576">
    <property type="term" value="C:extracellular region"/>
    <property type="evidence" value="ECO:0007669"/>
    <property type="project" value="UniProtKB-SubCell"/>
</dbReference>
<keyword evidence="4" id="KW-0325">Glycoprotein</keyword>
<sequence>MRHFLGILCIAIRLSLCGACSSEPEHVITFVEESEWRRIEKNVTVIPMVGYVDASKNNMSPECKKQLEQRMETRCASSAAGNDLKPEEFHGCYFICRGYQQNGKVTVEERVALKDGTPCGPLGEICYKGECVSRSPEKTCSVRFVPPVWPEPGAPTPITAHNGRPST</sequence>
<evidence type="ECO:0000313" key="7">
    <source>
        <dbReference type="EMBL" id="JAA67607.1"/>
    </source>
</evidence>
<feature type="signal peptide" evidence="6">
    <location>
        <begin position="1"/>
        <end position="19"/>
    </location>
</feature>
<reference evidence="7" key="1">
    <citation type="submission" date="2012-12" db="EMBL/GenBank/DDBJ databases">
        <title>Identification and characterization of a phenylalanine ammonia-lyase gene family in Isatis indigotica Fort.</title>
        <authorList>
            <person name="Liu Q."/>
            <person name="Chen J."/>
            <person name="Zhou X."/>
            <person name="Di P."/>
            <person name="Xiao Y."/>
            <person name="Xuan H."/>
            <person name="Zhang L."/>
            <person name="Chen W."/>
        </authorList>
    </citation>
    <scope>NUCLEOTIDE SEQUENCE</scope>
    <source>
        <tissue evidence="7">Salivary gland</tissue>
    </source>
</reference>
<dbReference type="InterPro" id="IPR021971">
    <property type="entry name" value="Salp15"/>
</dbReference>
<proteinExistence type="evidence at transcript level"/>
<evidence type="ECO:0000256" key="2">
    <source>
        <dbReference type="ARBA" id="ARBA00022525"/>
    </source>
</evidence>
<keyword evidence="3 6" id="KW-0732">Signal</keyword>
<dbReference type="Pfam" id="PF12115">
    <property type="entry name" value="Salp15"/>
    <property type="match status" value="1"/>
</dbReference>
<evidence type="ECO:0000256" key="3">
    <source>
        <dbReference type="ARBA" id="ARBA00022729"/>
    </source>
</evidence>